<feature type="compositionally biased region" description="Low complexity" evidence="1">
    <location>
        <begin position="1"/>
        <end position="10"/>
    </location>
</feature>
<name>D1BJR3_SANKS</name>
<dbReference type="STRING" id="446469.Sked_03520"/>
<dbReference type="AlphaFoldDB" id="D1BJR3"/>
<feature type="region of interest" description="Disordered" evidence="1">
    <location>
        <begin position="1"/>
        <end position="20"/>
    </location>
</feature>
<protein>
    <submittedName>
        <fullName evidence="3">Uncharacterized protein</fullName>
    </submittedName>
</protein>
<dbReference type="KEGG" id="ske:Sked_03520"/>
<dbReference type="RefSeq" id="WP_012865388.1">
    <property type="nucleotide sequence ID" value="NC_013521.1"/>
</dbReference>
<dbReference type="OrthoDB" id="4828749at2"/>
<evidence type="ECO:0000256" key="1">
    <source>
        <dbReference type="SAM" id="MobiDB-lite"/>
    </source>
</evidence>
<gene>
    <name evidence="3" type="ordered locus">Sked_03520</name>
</gene>
<feature type="transmembrane region" description="Helical" evidence="2">
    <location>
        <begin position="116"/>
        <end position="147"/>
    </location>
</feature>
<dbReference type="eggNOG" id="COG1277">
    <property type="taxonomic scope" value="Bacteria"/>
</dbReference>
<feature type="transmembrane region" description="Helical" evidence="2">
    <location>
        <begin position="254"/>
        <end position="275"/>
    </location>
</feature>
<evidence type="ECO:0000313" key="3">
    <source>
        <dbReference type="EMBL" id="ACZ20319.1"/>
    </source>
</evidence>
<feature type="transmembrane region" description="Helical" evidence="2">
    <location>
        <begin position="167"/>
        <end position="186"/>
    </location>
</feature>
<keyword evidence="2" id="KW-0812">Transmembrane</keyword>
<keyword evidence="2" id="KW-1133">Transmembrane helix</keyword>
<evidence type="ECO:0000256" key="2">
    <source>
        <dbReference type="SAM" id="Phobius"/>
    </source>
</evidence>
<feature type="transmembrane region" description="Helical" evidence="2">
    <location>
        <begin position="193"/>
        <end position="211"/>
    </location>
</feature>
<feature type="transmembrane region" description="Helical" evidence="2">
    <location>
        <begin position="73"/>
        <end position="95"/>
    </location>
</feature>
<dbReference type="EMBL" id="CP001819">
    <property type="protein sequence ID" value="ACZ20319.1"/>
    <property type="molecule type" value="Genomic_DNA"/>
</dbReference>
<dbReference type="HOGENOM" id="CLU_051674_1_1_11"/>
<keyword evidence="4" id="KW-1185">Reference proteome</keyword>
<accession>D1BJR3</accession>
<keyword evidence="2" id="KW-0472">Membrane</keyword>
<organism evidence="3 4">
    <name type="scientific">Sanguibacter keddieii (strain ATCC 51767 / DSM 10542 / NCFB 3025 / ST-74)</name>
    <dbReference type="NCBI Taxonomy" id="446469"/>
    <lineage>
        <taxon>Bacteria</taxon>
        <taxon>Bacillati</taxon>
        <taxon>Actinomycetota</taxon>
        <taxon>Actinomycetes</taxon>
        <taxon>Micrococcales</taxon>
        <taxon>Sanguibacteraceae</taxon>
        <taxon>Sanguibacter</taxon>
    </lineage>
</organism>
<proteinExistence type="predicted"/>
<feature type="transmembrane region" description="Helical" evidence="2">
    <location>
        <begin position="40"/>
        <end position="61"/>
    </location>
</feature>
<sequence length="281" mass="27984">MTAEAAGRTRTTARHGDPTSRPAVTFARVLASEWTKTAGLAWTLWVPLATVLVAAAMPLGLGMFARPGDGTTAAGLVVSGVVLAQLGPLVLGVLVGTSDFSTSTAATTYTAVPRRLPVLAAQVVLTTGIALVTSLAALGTSVAVTVAQSGTTGLTLDLAAHDGTARALAGVVLYLTAVALLGLGLGALVRRPAGALVVGVVLLVVADRVLAANPGRVADTVRVLLPGVGTRLVETDGRLAVTEAASLGPHLGTWGPGLVLAAWAVGLLVAAGARLRHGDVT</sequence>
<dbReference type="Proteomes" id="UP000000322">
    <property type="component" value="Chromosome"/>
</dbReference>
<evidence type="ECO:0000313" key="4">
    <source>
        <dbReference type="Proteomes" id="UP000000322"/>
    </source>
</evidence>
<reference evidence="3 4" key="1">
    <citation type="journal article" date="2009" name="Stand. Genomic Sci.">
        <title>Complete genome sequence of Sanguibacter keddieii type strain (ST-74).</title>
        <authorList>
            <person name="Ivanova N."/>
            <person name="Sikorski J."/>
            <person name="Sims D."/>
            <person name="Brettin T."/>
            <person name="Detter J.C."/>
            <person name="Han C."/>
            <person name="Lapidus A."/>
            <person name="Copeland A."/>
            <person name="Glavina Del Rio T."/>
            <person name="Nolan M."/>
            <person name="Chen F."/>
            <person name="Lucas S."/>
            <person name="Tice H."/>
            <person name="Cheng J.F."/>
            <person name="Bruce D."/>
            <person name="Goodwin L."/>
            <person name="Pitluck S."/>
            <person name="Pati A."/>
            <person name="Mavromatis K."/>
            <person name="Chen A."/>
            <person name="Palaniappan K."/>
            <person name="D'haeseleer P."/>
            <person name="Chain P."/>
            <person name="Bristow J."/>
            <person name="Eisen J.A."/>
            <person name="Markowitz V."/>
            <person name="Hugenholtz P."/>
            <person name="Goker M."/>
            <person name="Pukall R."/>
            <person name="Klenk H.P."/>
            <person name="Kyrpides N.C."/>
        </authorList>
    </citation>
    <scope>NUCLEOTIDE SEQUENCE [LARGE SCALE GENOMIC DNA]</scope>
    <source>
        <strain evidence="4">ATCC 51767 / DSM 10542 / NCFB 3025 / ST-74</strain>
    </source>
</reference>